<accession>A0A9P7FJ22</accession>
<dbReference type="GeneID" id="64693093"/>
<evidence type="ECO:0000313" key="3">
    <source>
        <dbReference type="Proteomes" id="UP000823399"/>
    </source>
</evidence>
<dbReference type="Pfam" id="PF24764">
    <property type="entry name" value="rva_4"/>
    <property type="match status" value="1"/>
</dbReference>
<dbReference type="AlphaFoldDB" id="A0A9P7FJ22"/>
<dbReference type="EMBL" id="JABBWM010000005">
    <property type="protein sequence ID" value="KAG2117380.1"/>
    <property type="molecule type" value="Genomic_DNA"/>
</dbReference>
<feature type="domain" description="Integrase core" evidence="1">
    <location>
        <begin position="31"/>
        <end position="67"/>
    </location>
</feature>
<dbReference type="OrthoDB" id="2686689at2759"/>
<dbReference type="InterPro" id="IPR058913">
    <property type="entry name" value="Integrase_dom_put"/>
</dbReference>
<sequence length="80" mass="9560">IQRSRVQSSLWRVDVVGQVLRRRKLIERWKYFVPRSNHLWHLHGHHKLILWGIVIHGIVDGYCRTVSSKSAVFDLDLLFM</sequence>
<dbReference type="RefSeq" id="XP_041298269.1">
    <property type="nucleotide sequence ID" value="XM_041430834.1"/>
</dbReference>
<reference evidence="2" key="1">
    <citation type="journal article" date="2020" name="New Phytol.">
        <title>Comparative genomics reveals dynamic genome evolution in host specialist ectomycorrhizal fungi.</title>
        <authorList>
            <person name="Lofgren L.A."/>
            <person name="Nguyen N.H."/>
            <person name="Vilgalys R."/>
            <person name="Ruytinx J."/>
            <person name="Liao H.L."/>
            <person name="Branco S."/>
            <person name="Kuo A."/>
            <person name="LaButti K."/>
            <person name="Lipzen A."/>
            <person name="Andreopoulos W."/>
            <person name="Pangilinan J."/>
            <person name="Riley R."/>
            <person name="Hundley H."/>
            <person name="Na H."/>
            <person name="Barry K."/>
            <person name="Grigoriev I.V."/>
            <person name="Stajich J.E."/>
            <person name="Kennedy P.G."/>
        </authorList>
    </citation>
    <scope>NUCLEOTIDE SEQUENCE</scope>
    <source>
        <strain evidence="2">FC423</strain>
    </source>
</reference>
<dbReference type="PANTHER" id="PTHR46791:SF5">
    <property type="entry name" value="CLR5 DOMAIN-CONTAINING PROTEIN-RELATED"/>
    <property type="match status" value="1"/>
</dbReference>
<gene>
    <name evidence="2" type="ORF">F5147DRAFT_567104</name>
</gene>
<keyword evidence="3" id="KW-1185">Reference proteome</keyword>
<dbReference type="Proteomes" id="UP000823399">
    <property type="component" value="Unassembled WGS sequence"/>
</dbReference>
<evidence type="ECO:0000313" key="2">
    <source>
        <dbReference type="EMBL" id="KAG2117380.1"/>
    </source>
</evidence>
<organism evidence="2 3">
    <name type="scientific">Suillus discolor</name>
    <dbReference type="NCBI Taxonomy" id="1912936"/>
    <lineage>
        <taxon>Eukaryota</taxon>
        <taxon>Fungi</taxon>
        <taxon>Dikarya</taxon>
        <taxon>Basidiomycota</taxon>
        <taxon>Agaricomycotina</taxon>
        <taxon>Agaricomycetes</taxon>
        <taxon>Agaricomycetidae</taxon>
        <taxon>Boletales</taxon>
        <taxon>Suillineae</taxon>
        <taxon>Suillaceae</taxon>
        <taxon>Suillus</taxon>
    </lineage>
</organism>
<comment type="caution">
    <text evidence="2">The sequence shown here is derived from an EMBL/GenBank/DDBJ whole genome shotgun (WGS) entry which is preliminary data.</text>
</comment>
<feature type="non-terminal residue" evidence="2">
    <location>
        <position position="1"/>
    </location>
</feature>
<evidence type="ECO:0000259" key="1">
    <source>
        <dbReference type="Pfam" id="PF24764"/>
    </source>
</evidence>
<proteinExistence type="predicted"/>
<name>A0A9P7FJ22_9AGAM</name>
<dbReference type="PANTHER" id="PTHR46791">
    <property type="entry name" value="EXPRESSED PROTEIN"/>
    <property type="match status" value="1"/>
</dbReference>
<protein>
    <recommendedName>
        <fullName evidence="1">Integrase core domain-containing protein</fullName>
    </recommendedName>
</protein>